<keyword evidence="3" id="KW-0472">Membrane</keyword>
<evidence type="ECO:0000313" key="4">
    <source>
        <dbReference type="EMBL" id="NMH82479.1"/>
    </source>
</evidence>
<feature type="compositionally biased region" description="Low complexity" evidence="2">
    <location>
        <begin position="191"/>
        <end position="201"/>
    </location>
</feature>
<evidence type="ECO:0000256" key="1">
    <source>
        <dbReference type="SAM" id="Coils"/>
    </source>
</evidence>
<feature type="compositionally biased region" description="Low complexity" evidence="2">
    <location>
        <begin position="12"/>
        <end position="23"/>
    </location>
</feature>
<comment type="caution">
    <text evidence="4">The sequence shown here is derived from an EMBL/GenBank/DDBJ whole genome shotgun (WGS) entry which is preliminary data.</text>
</comment>
<feature type="transmembrane region" description="Helical" evidence="3">
    <location>
        <begin position="82"/>
        <end position="100"/>
    </location>
</feature>
<proteinExistence type="predicted"/>
<feature type="region of interest" description="Disordered" evidence="2">
    <location>
        <begin position="171"/>
        <end position="232"/>
    </location>
</feature>
<keyword evidence="3" id="KW-0812">Transmembrane</keyword>
<organism evidence="4 5">
    <name type="scientific">Pseudonocardia xinjiangensis</name>
    <dbReference type="NCBI Taxonomy" id="75289"/>
    <lineage>
        <taxon>Bacteria</taxon>
        <taxon>Bacillati</taxon>
        <taxon>Actinomycetota</taxon>
        <taxon>Actinomycetes</taxon>
        <taxon>Pseudonocardiales</taxon>
        <taxon>Pseudonocardiaceae</taxon>
        <taxon>Pseudonocardia</taxon>
    </lineage>
</organism>
<name>A0ABX1RRI2_9PSEU</name>
<dbReference type="RefSeq" id="WP_169400474.1">
    <property type="nucleotide sequence ID" value="NZ_JAAXKY010000242.1"/>
</dbReference>
<reference evidence="4 5" key="1">
    <citation type="submission" date="2020-04" db="EMBL/GenBank/DDBJ databases">
        <authorList>
            <person name="Klaysubun C."/>
            <person name="Duangmal K."/>
            <person name="Lipun K."/>
        </authorList>
    </citation>
    <scope>NUCLEOTIDE SEQUENCE [LARGE SCALE GENOMIC DNA]</scope>
    <source>
        <strain evidence="4 5">JCM 11839</strain>
    </source>
</reference>
<feature type="compositionally biased region" description="Pro residues" evidence="2">
    <location>
        <begin position="179"/>
        <end position="190"/>
    </location>
</feature>
<feature type="non-terminal residue" evidence="4">
    <location>
        <position position="232"/>
    </location>
</feature>
<sequence length="232" mass="23642">MSAPVSERTRTAARNAARSRTATIPAQRGGSVAAPRAWEGAPAPQKSARSTEKAYARRDDRVRRSGATRPARTAATPHRAQFVLLVMVLLAVGLVATLWLSTAAAAGSYHLQDARDQALALSQQSERLHREVADLESAPELARRAEALGMVPVQDSARLVVAPDGSVTVVGQPKAATPPARPVAPAPPAAGPAAGNVSPVSPVGPVPPGAPVPPDAAAAALPPEDVTPPAGP</sequence>
<feature type="coiled-coil region" evidence="1">
    <location>
        <begin position="111"/>
        <end position="138"/>
    </location>
</feature>
<gene>
    <name evidence="4" type="ORF">HF577_36000</name>
</gene>
<evidence type="ECO:0000256" key="2">
    <source>
        <dbReference type="SAM" id="MobiDB-lite"/>
    </source>
</evidence>
<feature type="compositionally biased region" description="Low complexity" evidence="2">
    <location>
        <begin position="215"/>
        <end position="224"/>
    </location>
</feature>
<feature type="region of interest" description="Disordered" evidence="2">
    <location>
        <begin position="1"/>
        <end position="74"/>
    </location>
</feature>
<dbReference type="Proteomes" id="UP001296706">
    <property type="component" value="Unassembled WGS sequence"/>
</dbReference>
<keyword evidence="5" id="KW-1185">Reference proteome</keyword>
<keyword evidence="3" id="KW-1133">Transmembrane helix</keyword>
<keyword evidence="1" id="KW-0175">Coiled coil</keyword>
<evidence type="ECO:0008006" key="6">
    <source>
        <dbReference type="Google" id="ProtNLM"/>
    </source>
</evidence>
<accession>A0ABX1RRI2</accession>
<protein>
    <recommendedName>
        <fullName evidence="6">Cell division protein FtsL</fullName>
    </recommendedName>
</protein>
<feature type="compositionally biased region" description="Pro residues" evidence="2">
    <location>
        <begin position="202"/>
        <end position="214"/>
    </location>
</feature>
<evidence type="ECO:0000256" key="3">
    <source>
        <dbReference type="SAM" id="Phobius"/>
    </source>
</evidence>
<dbReference type="EMBL" id="JAAXKY010000242">
    <property type="protein sequence ID" value="NMH82479.1"/>
    <property type="molecule type" value="Genomic_DNA"/>
</dbReference>
<evidence type="ECO:0000313" key="5">
    <source>
        <dbReference type="Proteomes" id="UP001296706"/>
    </source>
</evidence>
<feature type="compositionally biased region" description="Basic and acidic residues" evidence="2">
    <location>
        <begin position="49"/>
        <end position="63"/>
    </location>
</feature>
<feature type="compositionally biased region" description="Low complexity" evidence="2">
    <location>
        <begin position="65"/>
        <end position="74"/>
    </location>
</feature>